<keyword evidence="1" id="KW-1133">Transmembrane helix</keyword>
<reference evidence="2 3" key="1">
    <citation type="submission" date="2023-11" db="EMBL/GenBank/DDBJ databases">
        <title>Actinomadura monticuli sp. nov., isolated from volcanic ash.</title>
        <authorList>
            <person name="Lee S.D."/>
            <person name="Yang H."/>
            <person name="Kim I.S."/>
        </authorList>
    </citation>
    <scope>NUCLEOTIDE SEQUENCE [LARGE SCALE GENOMIC DNA]</scope>
    <source>
        <strain evidence="2 3">DLS-62</strain>
    </source>
</reference>
<feature type="transmembrane region" description="Helical" evidence="1">
    <location>
        <begin position="33"/>
        <end position="57"/>
    </location>
</feature>
<sequence>MPGGTVRGQGPLSGVGDVALAEWWKLRSVRSTWAVFGVIAAFALLCVAWSCYAARSWDGLPAARRAALRVAPAEQPLAVSLPVCAVVLGALTLTSEYASGTIRASLVAVPRRGALFMAKAGVAGVTMGVVALTAAYVVVALGAGAYAFARRDDA</sequence>
<dbReference type="EMBL" id="JAXCEI010000026">
    <property type="protein sequence ID" value="MFA1544205.1"/>
    <property type="molecule type" value="Genomic_DNA"/>
</dbReference>
<evidence type="ECO:0000256" key="1">
    <source>
        <dbReference type="SAM" id="Phobius"/>
    </source>
</evidence>
<evidence type="ECO:0000313" key="2">
    <source>
        <dbReference type="EMBL" id="MFA1544205.1"/>
    </source>
</evidence>
<dbReference type="Pfam" id="PF12730">
    <property type="entry name" value="ABC2_membrane_4"/>
    <property type="match status" value="1"/>
</dbReference>
<proteinExistence type="predicted"/>
<organism evidence="2 3">
    <name type="scientific">Actinomadura monticuli</name>
    <dbReference type="NCBI Taxonomy" id="3097367"/>
    <lineage>
        <taxon>Bacteria</taxon>
        <taxon>Bacillati</taxon>
        <taxon>Actinomycetota</taxon>
        <taxon>Actinomycetes</taxon>
        <taxon>Streptosporangiales</taxon>
        <taxon>Thermomonosporaceae</taxon>
        <taxon>Actinomadura</taxon>
    </lineage>
</organism>
<gene>
    <name evidence="2" type="ORF">SM611_35180</name>
</gene>
<protein>
    <submittedName>
        <fullName evidence="2">ABC transporter permease</fullName>
    </submittedName>
</protein>
<feature type="transmembrane region" description="Helical" evidence="1">
    <location>
        <begin position="120"/>
        <end position="149"/>
    </location>
</feature>
<accession>A0ABV4QLZ9</accession>
<keyword evidence="3" id="KW-1185">Reference proteome</keyword>
<name>A0ABV4QLZ9_9ACTN</name>
<keyword evidence="1" id="KW-0472">Membrane</keyword>
<dbReference type="Proteomes" id="UP001569963">
    <property type="component" value="Unassembled WGS sequence"/>
</dbReference>
<feature type="transmembrane region" description="Helical" evidence="1">
    <location>
        <begin position="77"/>
        <end position="99"/>
    </location>
</feature>
<evidence type="ECO:0000313" key="3">
    <source>
        <dbReference type="Proteomes" id="UP001569963"/>
    </source>
</evidence>
<comment type="caution">
    <text evidence="2">The sequence shown here is derived from an EMBL/GenBank/DDBJ whole genome shotgun (WGS) entry which is preliminary data.</text>
</comment>
<dbReference type="RefSeq" id="WP_371954729.1">
    <property type="nucleotide sequence ID" value="NZ_JAXCEI010000026.1"/>
</dbReference>
<keyword evidence="1" id="KW-0812">Transmembrane</keyword>